<evidence type="ECO:0000259" key="13">
    <source>
        <dbReference type="PROSITE" id="PS51195"/>
    </source>
</evidence>
<evidence type="ECO:0000256" key="2">
    <source>
        <dbReference type="ARBA" id="ARBA00022741"/>
    </source>
</evidence>
<keyword evidence="7 8" id="KW-0346">Stress response</keyword>
<dbReference type="InterPro" id="IPR030880">
    <property type="entry name" value="DEAD_helicase_CshA"/>
</dbReference>
<dbReference type="EC" id="3.6.4.13" evidence="8"/>
<feature type="domain" description="Helicase ATP-binding" evidence="11">
    <location>
        <begin position="32"/>
        <end position="202"/>
    </location>
</feature>
<evidence type="ECO:0000313" key="15">
    <source>
        <dbReference type="Proteomes" id="UP001596026"/>
    </source>
</evidence>
<dbReference type="PANTHER" id="PTHR47963">
    <property type="entry name" value="DEAD-BOX ATP-DEPENDENT RNA HELICASE 47, MITOCHONDRIAL"/>
    <property type="match status" value="1"/>
</dbReference>
<dbReference type="SUPFAM" id="SSF52540">
    <property type="entry name" value="P-loop containing nucleoside triphosphate hydrolases"/>
    <property type="match status" value="1"/>
</dbReference>
<evidence type="ECO:0000256" key="9">
    <source>
        <dbReference type="PROSITE-ProRule" id="PRU00552"/>
    </source>
</evidence>
<name>A0ABV9M4Y4_9ENTE</name>
<feature type="domain" description="DEAD-box RNA helicase Q" evidence="13">
    <location>
        <begin position="1"/>
        <end position="29"/>
    </location>
</feature>
<dbReference type="CDD" id="cd00268">
    <property type="entry name" value="DEADc"/>
    <property type="match status" value="1"/>
</dbReference>
<protein>
    <recommendedName>
        <fullName evidence="8">DEAD-box ATP-dependent RNA helicase CshA</fullName>
        <ecNumber evidence="8">3.6.4.13</ecNumber>
    </recommendedName>
</protein>
<dbReference type="InterPro" id="IPR011545">
    <property type="entry name" value="DEAD/DEAH_box_helicase_dom"/>
</dbReference>
<dbReference type="Proteomes" id="UP001596026">
    <property type="component" value="Unassembled WGS sequence"/>
</dbReference>
<feature type="compositionally biased region" description="Basic and acidic residues" evidence="10">
    <location>
        <begin position="516"/>
        <end position="527"/>
    </location>
</feature>
<dbReference type="InterPro" id="IPR014001">
    <property type="entry name" value="Helicase_ATP-bd"/>
</dbReference>
<evidence type="ECO:0000256" key="1">
    <source>
        <dbReference type="ARBA" id="ARBA00022490"/>
    </source>
</evidence>
<evidence type="ECO:0000259" key="12">
    <source>
        <dbReference type="PROSITE" id="PS51194"/>
    </source>
</evidence>
<proteinExistence type="inferred from homology"/>
<keyword evidence="6 8" id="KW-0694">RNA-binding</keyword>
<dbReference type="HAMAP" id="MF_01493">
    <property type="entry name" value="DEAD_helicase_CshA"/>
    <property type="match status" value="1"/>
</dbReference>
<comment type="catalytic activity">
    <reaction evidence="8">
        <text>ATP + H2O = ADP + phosphate + H(+)</text>
        <dbReference type="Rhea" id="RHEA:13065"/>
        <dbReference type="ChEBI" id="CHEBI:15377"/>
        <dbReference type="ChEBI" id="CHEBI:15378"/>
        <dbReference type="ChEBI" id="CHEBI:30616"/>
        <dbReference type="ChEBI" id="CHEBI:43474"/>
        <dbReference type="ChEBI" id="CHEBI:456216"/>
        <dbReference type="EC" id="3.6.4.13"/>
    </reaction>
</comment>
<comment type="subunit">
    <text evidence="8">Oligomerizes, may be a member of the RNA degradosome.</text>
</comment>
<sequence>MKFKELNLSPELLASVERAGFEEATPIQAETIPMALEGKDVIGQAQTGTGKTAAFGLPMLEKIDPQLRQIQGLVIAPTRELAIQTQEELHRLGRDKKIRVSAVYGGADIGRQIRQLKDNPHIVVGTPGRMLDHINRRTLKLGTVETLVLDEADEMLNMGFLEDIESIISQVPEQRQTLLFSATMPPAIKNIGVKFMKEPEHVKIKAKEMTADLIEQFYVRSKDFEKFDIMTRLLDVQTPELTIVFGRTKRRVDELARGLEARGYKAEGIHGDLTQQKRMSVLRSFKNGQLDILVATDVAARGLDISGVTHVYNYDIPQDPESYVHRIGRTGRAGKEGVSVTFVTPNEMSYLHVIENLTKKRMTPLRPPSEKEAFSGQLNAAVEQVSSKIAENGLDRYLEVADQLLEEHSPQDLVALLVKTLAKDPADMEPVNITPERPLPQGKKGFGNKGGGGNRRGGNRSGGGRREGGNRDDRRPRGEGRGRDDRRSRGGEGRGRDERRAPRTEDNRGRSGNGADRSKRQSGDKKRSFVIRNNQD</sequence>
<dbReference type="SMART" id="SM00487">
    <property type="entry name" value="DEXDc"/>
    <property type="match status" value="1"/>
</dbReference>
<evidence type="ECO:0000256" key="7">
    <source>
        <dbReference type="ARBA" id="ARBA00023016"/>
    </source>
</evidence>
<keyword evidence="15" id="KW-1185">Reference proteome</keyword>
<evidence type="ECO:0000256" key="5">
    <source>
        <dbReference type="ARBA" id="ARBA00022840"/>
    </source>
</evidence>
<evidence type="ECO:0000313" key="14">
    <source>
        <dbReference type="EMBL" id="MFC4710205.1"/>
    </source>
</evidence>
<dbReference type="InterPro" id="IPR014014">
    <property type="entry name" value="RNA_helicase_DEAD_Q_motif"/>
</dbReference>
<organism evidence="14 15">
    <name type="scientific">Enterococcus eurekensis</name>
    <dbReference type="NCBI Taxonomy" id="1159753"/>
    <lineage>
        <taxon>Bacteria</taxon>
        <taxon>Bacillati</taxon>
        <taxon>Bacillota</taxon>
        <taxon>Bacilli</taxon>
        <taxon>Lactobacillales</taxon>
        <taxon>Enterococcaceae</taxon>
        <taxon>Enterococcus</taxon>
    </lineage>
</organism>
<dbReference type="GO" id="GO:0004386">
    <property type="term" value="F:helicase activity"/>
    <property type="evidence" value="ECO:0007669"/>
    <property type="project" value="UniProtKB-KW"/>
</dbReference>
<feature type="compositionally biased region" description="Gly residues" evidence="10">
    <location>
        <begin position="444"/>
        <end position="462"/>
    </location>
</feature>
<evidence type="ECO:0000256" key="3">
    <source>
        <dbReference type="ARBA" id="ARBA00022801"/>
    </source>
</evidence>
<feature type="domain" description="Helicase C-terminal" evidence="12">
    <location>
        <begin position="213"/>
        <end position="373"/>
    </location>
</feature>
<feature type="compositionally biased region" description="Basic and acidic residues" evidence="10">
    <location>
        <begin position="464"/>
        <end position="509"/>
    </location>
</feature>
<evidence type="ECO:0000256" key="10">
    <source>
        <dbReference type="SAM" id="MobiDB-lite"/>
    </source>
</evidence>
<dbReference type="PROSITE" id="PS51195">
    <property type="entry name" value="Q_MOTIF"/>
    <property type="match status" value="1"/>
</dbReference>
<dbReference type="Gene3D" id="3.40.50.300">
    <property type="entry name" value="P-loop containing nucleotide triphosphate hydrolases"/>
    <property type="match status" value="2"/>
</dbReference>
<evidence type="ECO:0000256" key="4">
    <source>
        <dbReference type="ARBA" id="ARBA00022806"/>
    </source>
</evidence>
<keyword evidence="4 8" id="KW-0347">Helicase</keyword>
<feature type="short sequence motif" description="Q motif" evidence="9">
    <location>
        <begin position="1"/>
        <end position="29"/>
    </location>
</feature>
<dbReference type="PROSITE" id="PS00039">
    <property type="entry name" value="DEAD_ATP_HELICASE"/>
    <property type="match status" value="1"/>
</dbReference>
<evidence type="ECO:0000259" key="11">
    <source>
        <dbReference type="PROSITE" id="PS51192"/>
    </source>
</evidence>
<dbReference type="PROSITE" id="PS51192">
    <property type="entry name" value="HELICASE_ATP_BIND_1"/>
    <property type="match status" value="1"/>
</dbReference>
<dbReference type="RefSeq" id="WP_379964900.1">
    <property type="nucleotide sequence ID" value="NZ_JBHSGT010000041.1"/>
</dbReference>
<comment type="function">
    <text evidence="8">DEAD-box RNA helicase possibly involved in RNA degradation. Unwinds dsRNA in both 5'- and 3'-directions, has RNA-dependent ATPase activity.</text>
</comment>
<dbReference type="PANTHER" id="PTHR47963:SF5">
    <property type="entry name" value="DEAD-BOX ATP-DEPENDENT RNA HELICASE CSHA"/>
    <property type="match status" value="1"/>
</dbReference>
<comment type="caution">
    <text evidence="14">The sequence shown here is derived from an EMBL/GenBank/DDBJ whole genome shotgun (WGS) entry which is preliminary data.</text>
</comment>
<keyword evidence="1 8" id="KW-0963">Cytoplasm</keyword>
<evidence type="ECO:0000256" key="6">
    <source>
        <dbReference type="ARBA" id="ARBA00022884"/>
    </source>
</evidence>
<comment type="similarity">
    <text evidence="8">Belongs to the DEAD box helicase family. CshA subfamily.</text>
</comment>
<dbReference type="InterPro" id="IPR027417">
    <property type="entry name" value="P-loop_NTPase"/>
</dbReference>
<gene>
    <name evidence="8 14" type="primary">cshA</name>
    <name evidence="14" type="ORF">ACFO3L_06130</name>
</gene>
<dbReference type="InterPro" id="IPR000629">
    <property type="entry name" value="RNA-helicase_DEAD-box_CS"/>
</dbReference>
<dbReference type="InterPro" id="IPR001650">
    <property type="entry name" value="Helicase_C-like"/>
</dbReference>
<comment type="subcellular location">
    <subcellularLocation>
        <location evidence="8">Cytoplasm</location>
    </subcellularLocation>
</comment>
<keyword evidence="3 8" id="KW-0378">Hydrolase</keyword>
<dbReference type="SMART" id="SM00490">
    <property type="entry name" value="HELICc"/>
    <property type="match status" value="1"/>
</dbReference>
<dbReference type="Pfam" id="PF00270">
    <property type="entry name" value="DEAD"/>
    <property type="match status" value="1"/>
</dbReference>
<keyword evidence="2 8" id="KW-0547">Nucleotide-binding</keyword>
<accession>A0ABV9M4Y4</accession>
<feature type="region of interest" description="Disordered" evidence="10">
    <location>
        <begin position="428"/>
        <end position="536"/>
    </location>
</feature>
<dbReference type="EMBL" id="JBHSGT010000041">
    <property type="protein sequence ID" value="MFC4710205.1"/>
    <property type="molecule type" value="Genomic_DNA"/>
</dbReference>
<dbReference type="InterPro" id="IPR050547">
    <property type="entry name" value="DEAD_box_RNA_helicases"/>
</dbReference>
<evidence type="ECO:0000256" key="8">
    <source>
        <dbReference type="HAMAP-Rule" id="MF_01493"/>
    </source>
</evidence>
<dbReference type="InterPro" id="IPR044742">
    <property type="entry name" value="DEAD/DEAH_RhlB"/>
</dbReference>
<reference evidence="15" key="1">
    <citation type="journal article" date="2019" name="Int. J. Syst. Evol. Microbiol.">
        <title>The Global Catalogue of Microorganisms (GCM) 10K type strain sequencing project: providing services to taxonomists for standard genome sequencing and annotation.</title>
        <authorList>
            <consortium name="The Broad Institute Genomics Platform"/>
            <consortium name="The Broad Institute Genome Sequencing Center for Infectious Disease"/>
            <person name="Wu L."/>
            <person name="Ma J."/>
        </authorList>
    </citation>
    <scope>NUCLEOTIDE SEQUENCE [LARGE SCALE GENOMIC DNA]</scope>
    <source>
        <strain evidence="15">CGMCC 1.19061</strain>
    </source>
</reference>
<keyword evidence="5 8" id="KW-0067">ATP-binding</keyword>
<dbReference type="Pfam" id="PF00271">
    <property type="entry name" value="Helicase_C"/>
    <property type="match status" value="1"/>
</dbReference>
<dbReference type="PROSITE" id="PS51194">
    <property type="entry name" value="HELICASE_CTER"/>
    <property type="match status" value="1"/>
</dbReference>
<dbReference type="CDD" id="cd18787">
    <property type="entry name" value="SF2_C_DEAD"/>
    <property type="match status" value="1"/>
</dbReference>